<dbReference type="Gene3D" id="3.30.505.10">
    <property type="entry name" value="SH2 domain"/>
    <property type="match status" value="1"/>
</dbReference>
<organism evidence="17 18">
    <name type="scientific">Holothuria leucospilota</name>
    <name type="common">Black long sea cucumber</name>
    <name type="synonym">Mertensiothuria leucospilota</name>
    <dbReference type="NCBI Taxonomy" id="206669"/>
    <lineage>
        <taxon>Eukaryota</taxon>
        <taxon>Metazoa</taxon>
        <taxon>Echinodermata</taxon>
        <taxon>Eleutherozoa</taxon>
        <taxon>Echinozoa</taxon>
        <taxon>Holothuroidea</taxon>
        <taxon>Aspidochirotacea</taxon>
        <taxon>Aspidochirotida</taxon>
        <taxon>Holothuriidae</taxon>
        <taxon>Holothuria</taxon>
    </lineage>
</organism>
<dbReference type="PROSITE" id="PS50002">
    <property type="entry name" value="SH3"/>
    <property type="match status" value="1"/>
</dbReference>
<keyword evidence="3 11" id="KW-0547">Nucleotide-binding</keyword>
<feature type="compositionally biased region" description="Polar residues" evidence="13">
    <location>
        <begin position="28"/>
        <end position="50"/>
    </location>
</feature>
<dbReference type="PROSITE" id="PS50011">
    <property type="entry name" value="PROTEIN_KINASE_DOM"/>
    <property type="match status" value="1"/>
</dbReference>
<dbReference type="Gene3D" id="1.10.510.10">
    <property type="entry name" value="Transferase(Phosphotransferase) domain 1"/>
    <property type="match status" value="1"/>
</dbReference>
<dbReference type="InterPro" id="IPR015015">
    <property type="entry name" value="F-actin-binding"/>
</dbReference>
<evidence type="ECO:0000256" key="5">
    <source>
        <dbReference type="ARBA" id="ARBA00022840"/>
    </source>
</evidence>
<dbReference type="GO" id="GO:0023052">
    <property type="term" value="P:signaling"/>
    <property type="evidence" value="ECO:0007669"/>
    <property type="project" value="UniProtKB-ARBA"/>
</dbReference>
<comment type="caution">
    <text evidence="17">The sequence shown here is derived from an EMBL/GenBank/DDBJ whole genome shotgun (WGS) entry which is preliminary data.</text>
</comment>
<evidence type="ECO:0000256" key="2">
    <source>
        <dbReference type="ARBA" id="ARBA00022679"/>
    </source>
</evidence>
<dbReference type="PRINTS" id="PR00401">
    <property type="entry name" value="SH2DOMAIN"/>
</dbReference>
<dbReference type="Gene3D" id="2.30.30.40">
    <property type="entry name" value="SH3 Domains"/>
    <property type="match status" value="1"/>
</dbReference>
<dbReference type="CDD" id="cd09935">
    <property type="entry name" value="SH2_ABL"/>
    <property type="match status" value="1"/>
</dbReference>
<keyword evidence="4 12" id="KW-0418">Kinase</keyword>
<keyword evidence="6 9" id="KW-0727">SH2 domain</keyword>
<dbReference type="GO" id="GO:0005524">
    <property type="term" value="F:ATP binding"/>
    <property type="evidence" value="ECO:0007669"/>
    <property type="project" value="UniProtKB-UniRule"/>
</dbReference>
<dbReference type="GO" id="GO:0007154">
    <property type="term" value="P:cell communication"/>
    <property type="evidence" value="ECO:0007669"/>
    <property type="project" value="UniProtKB-ARBA"/>
</dbReference>
<dbReference type="Proteomes" id="UP001152320">
    <property type="component" value="Chromosome 7"/>
</dbReference>
<dbReference type="CDD" id="cd11850">
    <property type="entry name" value="SH3_Abl"/>
    <property type="match status" value="1"/>
</dbReference>
<dbReference type="EC" id="2.7.10.2" evidence="12"/>
<dbReference type="InterPro" id="IPR017441">
    <property type="entry name" value="Protein_kinase_ATP_BS"/>
</dbReference>
<feature type="region of interest" description="Disordered" evidence="13">
    <location>
        <begin position="642"/>
        <end position="898"/>
    </location>
</feature>
<dbReference type="AlphaFoldDB" id="A0A9Q1C554"/>
<dbReference type="PRINTS" id="PR00109">
    <property type="entry name" value="TYRKINASE"/>
</dbReference>
<comment type="similarity">
    <text evidence="12">Belongs to the protein kinase superfamily. Tyr protein kinase family.</text>
</comment>
<dbReference type="Pfam" id="PF08919">
    <property type="entry name" value="F_actin_bind"/>
    <property type="match status" value="1"/>
</dbReference>
<evidence type="ECO:0000256" key="3">
    <source>
        <dbReference type="ARBA" id="ARBA00022741"/>
    </source>
</evidence>
<evidence type="ECO:0000256" key="6">
    <source>
        <dbReference type="ARBA" id="ARBA00022999"/>
    </source>
</evidence>
<dbReference type="InterPro" id="IPR001452">
    <property type="entry name" value="SH3_domain"/>
</dbReference>
<evidence type="ECO:0000256" key="4">
    <source>
        <dbReference type="ARBA" id="ARBA00022777"/>
    </source>
</evidence>
<dbReference type="SMART" id="SM00252">
    <property type="entry name" value="SH2"/>
    <property type="match status" value="1"/>
</dbReference>
<evidence type="ECO:0000256" key="12">
    <source>
        <dbReference type="RuleBase" id="RU362096"/>
    </source>
</evidence>
<dbReference type="InterPro" id="IPR001245">
    <property type="entry name" value="Ser-Thr/Tyr_kinase_cat_dom"/>
</dbReference>
<dbReference type="FunFam" id="2.30.30.40:FF:000010">
    <property type="entry name" value="Tyrosine-protein kinase"/>
    <property type="match status" value="1"/>
</dbReference>
<feature type="domain" description="SH2" evidence="14">
    <location>
        <begin position="127"/>
        <end position="217"/>
    </location>
</feature>
<dbReference type="SUPFAM" id="SSF56112">
    <property type="entry name" value="Protein kinase-like (PK-like)"/>
    <property type="match status" value="1"/>
</dbReference>
<dbReference type="Pfam" id="PF07714">
    <property type="entry name" value="PK_Tyr_Ser-Thr"/>
    <property type="match status" value="1"/>
</dbReference>
<evidence type="ECO:0000259" key="15">
    <source>
        <dbReference type="PROSITE" id="PS50002"/>
    </source>
</evidence>
<accession>A0A9Q1C554</accession>
<dbReference type="PROSITE" id="PS00107">
    <property type="entry name" value="PROTEIN_KINASE_ATP"/>
    <property type="match status" value="1"/>
</dbReference>
<evidence type="ECO:0000256" key="13">
    <source>
        <dbReference type="SAM" id="MobiDB-lite"/>
    </source>
</evidence>
<dbReference type="Pfam" id="PF00018">
    <property type="entry name" value="SH3_1"/>
    <property type="match status" value="1"/>
</dbReference>
<feature type="compositionally biased region" description="Polar residues" evidence="13">
    <location>
        <begin position="703"/>
        <end position="723"/>
    </location>
</feature>
<feature type="binding site" evidence="11">
    <location>
        <position position="271"/>
    </location>
    <ligand>
        <name>ATP</name>
        <dbReference type="ChEBI" id="CHEBI:30616"/>
    </ligand>
</feature>
<evidence type="ECO:0000313" key="17">
    <source>
        <dbReference type="EMBL" id="KAJ8038408.1"/>
    </source>
</evidence>
<dbReference type="InterPro" id="IPR020635">
    <property type="entry name" value="Tyr_kinase_cat_dom"/>
</dbReference>
<keyword evidence="2 12" id="KW-0808">Transferase</keyword>
<dbReference type="FunFam" id="3.30.200.20:FF:000037">
    <property type="entry name" value="Tyrosine-protein kinase"/>
    <property type="match status" value="1"/>
</dbReference>
<dbReference type="InterPro" id="IPR008266">
    <property type="entry name" value="Tyr_kinase_AS"/>
</dbReference>
<dbReference type="SMART" id="SM00219">
    <property type="entry name" value="TyrKc"/>
    <property type="match status" value="1"/>
</dbReference>
<comment type="catalytic activity">
    <reaction evidence="8 12">
        <text>L-tyrosyl-[protein] + ATP = O-phospho-L-tyrosyl-[protein] + ADP + H(+)</text>
        <dbReference type="Rhea" id="RHEA:10596"/>
        <dbReference type="Rhea" id="RHEA-COMP:10136"/>
        <dbReference type="Rhea" id="RHEA-COMP:20101"/>
        <dbReference type="ChEBI" id="CHEBI:15378"/>
        <dbReference type="ChEBI" id="CHEBI:30616"/>
        <dbReference type="ChEBI" id="CHEBI:46858"/>
        <dbReference type="ChEBI" id="CHEBI:61978"/>
        <dbReference type="ChEBI" id="CHEBI:456216"/>
        <dbReference type="EC" id="2.7.10.2"/>
    </reaction>
</comment>
<feature type="compositionally biased region" description="Basic residues" evidence="13">
    <location>
        <begin position="582"/>
        <end position="595"/>
    </location>
</feature>
<dbReference type="PROSITE" id="PS50001">
    <property type="entry name" value="SH2"/>
    <property type="match status" value="1"/>
</dbReference>
<dbReference type="PROSITE" id="PS00109">
    <property type="entry name" value="PROTEIN_KINASE_TYR"/>
    <property type="match status" value="1"/>
</dbReference>
<evidence type="ECO:0000259" key="14">
    <source>
        <dbReference type="PROSITE" id="PS50001"/>
    </source>
</evidence>
<dbReference type="PANTHER" id="PTHR24418">
    <property type="entry name" value="TYROSINE-PROTEIN KINASE"/>
    <property type="match status" value="1"/>
</dbReference>
<feature type="domain" description="Protein kinase" evidence="16">
    <location>
        <begin position="242"/>
        <end position="497"/>
    </location>
</feature>
<dbReference type="SUPFAM" id="SSF55550">
    <property type="entry name" value="SH2 domain"/>
    <property type="match status" value="1"/>
</dbReference>
<evidence type="ECO:0000256" key="7">
    <source>
        <dbReference type="ARBA" id="ARBA00023137"/>
    </source>
</evidence>
<gene>
    <name evidence="17" type="ORF">HOLleu_15830</name>
</gene>
<keyword evidence="5 11" id="KW-0067">ATP-binding</keyword>
<feature type="compositionally biased region" description="Pro residues" evidence="13">
    <location>
        <begin position="751"/>
        <end position="772"/>
    </location>
</feature>
<keyword evidence="1 10" id="KW-0728">SH3 domain</keyword>
<dbReference type="EMBL" id="JAIZAY010000007">
    <property type="protein sequence ID" value="KAJ8038408.1"/>
    <property type="molecule type" value="Genomic_DNA"/>
</dbReference>
<evidence type="ECO:0000256" key="10">
    <source>
        <dbReference type="PROSITE-ProRule" id="PRU00192"/>
    </source>
</evidence>
<feature type="compositionally biased region" description="Basic and acidic residues" evidence="13">
    <location>
        <begin position="534"/>
        <end position="562"/>
    </location>
</feature>
<dbReference type="InterPro" id="IPR036860">
    <property type="entry name" value="SH2_dom_sf"/>
</dbReference>
<dbReference type="OrthoDB" id="98077at2759"/>
<evidence type="ECO:0000256" key="8">
    <source>
        <dbReference type="ARBA" id="ARBA00051245"/>
    </source>
</evidence>
<keyword evidence="18" id="KW-1185">Reference proteome</keyword>
<dbReference type="FunFam" id="1.10.510.10:FF:000554">
    <property type="entry name" value="Predicted protein"/>
    <property type="match status" value="1"/>
</dbReference>
<feature type="domain" description="SH3" evidence="15">
    <location>
        <begin position="59"/>
        <end position="121"/>
    </location>
</feature>
<dbReference type="InterPro" id="IPR011009">
    <property type="entry name" value="Kinase-like_dom_sf"/>
</dbReference>
<evidence type="ECO:0000256" key="11">
    <source>
        <dbReference type="PROSITE-ProRule" id="PRU10141"/>
    </source>
</evidence>
<dbReference type="FunFam" id="3.30.505.10:FF:000004">
    <property type="entry name" value="Tyrosine-protein kinase"/>
    <property type="match status" value="1"/>
</dbReference>
<feature type="compositionally biased region" description="Low complexity" evidence="13">
    <location>
        <begin position="838"/>
        <end position="855"/>
    </location>
</feature>
<dbReference type="Gene3D" id="3.30.200.20">
    <property type="entry name" value="Phosphorylase Kinase, domain 1"/>
    <property type="match status" value="1"/>
</dbReference>
<evidence type="ECO:0000256" key="9">
    <source>
        <dbReference type="PROSITE-ProRule" id="PRU00191"/>
    </source>
</evidence>
<dbReference type="SMART" id="SM00326">
    <property type="entry name" value="SH3"/>
    <property type="match status" value="1"/>
</dbReference>
<evidence type="ECO:0000313" key="18">
    <source>
        <dbReference type="Proteomes" id="UP001152320"/>
    </source>
</evidence>
<dbReference type="Gene3D" id="1.20.120.330">
    <property type="entry name" value="Nucleotidyltransferases domain 2"/>
    <property type="match status" value="1"/>
</dbReference>
<name>A0A9Q1C554_HOLLE</name>
<reference evidence="17" key="1">
    <citation type="submission" date="2021-10" db="EMBL/GenBank/DDBJ databases">
        <title>Tropical sea cucumber genome reveals ecological adaptation and Cuvierian tubules defense mechanism.</title>
        <authorList>
            <person name="Chen T."/>
        </authorList>
    </citation>
    <scope>NUCLEOTIDE SEQUENCE</scope>
    <source>
        <strain evidence="17">Nanhai2018</strain>
        <tissue evidence="17">Muscle</tissue>
    </source>
</reference>
<dbReference type="GO" id="GO:0004715">
    <property type="term" value="F:non-membrane spanning protein tyrosine kinase activity"/>
    <property type="evidence" value="ECO:0007669"/>
    <property type="project" value="UniProtKB-EC"/>
</dbReference>
<dbReference type="InterPro" id="IPR000719">
    <property type="entry name" value="Prot_kinase_dom"/>
</dbReference>
<feature type="region of interest" description="Disordered" evidence="13">
    <location>
        <begin position="1"/>
        <end position="52"/>
    </location>
</feature>
<feature type="compositionally biased region" description="Polar residues" evidence="13">
    <location>
        <begin position="7"/>
        <end position="18"/>
    </location>
</feature>
<feature type="region of interest" description="Disordered" evidence="13">
    <location>
        <begin position="501"/>
        <end position="601"/>
    </location>
</feature>
<dbReference type="InterPro" id="IPR050198">
    <property type="entry name" value="Non-receptor_tyrosine_kinases"/>
</dbReference>
<protein>
    <recommendedName>
        <fullName evidence="12">Tyrosine-protein kinase</fullName>
        <ecNumber evidence="12">2.7.10.2</ecNumber>
    </recommendedName>
</protein>
<evidence type="ECO:0000259" key="16">
    <source>
        <dbReference type="PROSITE" id="PS50011"/>
    </source>
</evidence>
<keyword evidence="7 12" id="KW-0829">Tyrosine-protein kinase</keyword>
<dbReference type="Pfam" id="PF00017">
    <property type="entry name" value="SH2"/>
    <property type="match status" value="1"/>
</dbReference>
<proteinExistence type="inferred from homology"/>
<dbReference type="InterPro" id="IPR035837">
    <property type="entry name" value="ABL_SH2"/>
</dbReference>
<evidence type="ECO:0000256" key="1">
    <source>
        <dbReference type="ARBA" id="ARBA00022443"/>
    </source>
</evidence>
<sequence length="1026" mass="114848">MVLRNMCRSQHSASTQTKDFQEGIQSRPLPSTPSHGPQNPSDLTGWSSNEDVFGGTEDSDPDLFVVLFDFNGSAENQISVRKGEQVRILSYDKAGDWCELQKVSSGKTGWVPSTYVTPSSSLEKHSWYHGRIPRNTAEYLLSSGIDGSFLVRDSESSPGQLSISMRYDGRVYHYRISNGIDGKVFVTNEKCFNSVAELVRHHCKEPDGLITTLRYPAPKLNKPTVYGISPQVDSWEVDRQDIVMKSKLGGGQYGEVYEACWKKHNRIVAVKTLREENMRIDEFLSEAAVMKNIKHPNLVQLLGVCTREPPFYIITEFMPYGNLLDYLRENDETTLPAVTLLYMATQVASAMSYLEASNYIHRDLAARNCLLGENHLVKVADFGLARITQGEVYTAQAGAKFPIKWTAPESLAYNKFSNKSDIWAFGILLWEIATYGSSPYPGVELQHVYGKLEKGYRMERPEGCPLDVYNLMLKCWEWKVAERPSFKDILEEMNTMFTNTSISEEVEKSRREPPQLPAKKRNSRKDSGSSSGMVEEKSRGQEIGFRPDERGRDVRESHRGTDLHAQSIPEHVQPEPPDLPKKKTGFMKNLGKKKKTSTDRSMENLTVTTEENHMRHHTSTVPRKENGVAMDAITQDINAFFTGQNANSPHGRPGATLPGLSARSALKPPAMGDSKRKTRRTKDESHHHHHHHHQHQQPQQPHYQTENNGNDPRFQRSSSSPTIETKPLDGVSGVQDGEGERSIPKAALKPPGRPTDRPPPLPAVNAMPPPAPDTTREPLSKTRSLPSTKRHQQGPMDNVPDSPEDPISPTSGMRKKKDISRPTVPPPAPPPLSPNSDTSSASPVPSPRSSPSRTPLNLPKPRYPPKPKILSPKPAINSPKPVFPATNPNVKRPDGRGSVRRRAAAQADKVELQASKTSLLQVADSLFMQSNVILKTRDFSYCSDFCASLDDFFQSCEKHMENISARQRFSLRDVLSRSSDSLQTLKVRHTSGNAMEIDSLVNSLHNSIKEIRQLIQERLRVTCVFR</sequence>
<feature type="compositionally biased region" description="Pro residues" evidence="13">
    <location>
        <begin position="823"/>
        <end position="833"/>
    </location>
</feature>
<dbReference type="InterPro" id="IPR000980">
    <property type="entry name" value="SH2"/>
</dbReference>